<dbReference type="Pfam" id="PF02776">
    <property type="entry name" value="TPP_enzyme_N"/>
    <property type="match status" value="1"/>
</dbReference>
<dbReference type="Pfam" id="PF00205">
    <property type="entry name" value="TPP_enzyme_M"/>
    <property type="match status" value="1"/>
</dbReference>
<dbReference type="InterPro" id="IPR047211">
    <property type="entry name" value="POXB-like"/>
</dbReference>
<dbReference type="InterPro" id="IPR011766">
    <property type="entry name" value="TPP_enzyme_TPP-bd"/>
</dbReference>
<dbReference type="EC" id="1.2.3.3" evidence="3"/>
<evidence type="ECO:0000256" key="4">
    <source>
        <dbReference type="RuleBase" id="RU362132"/>
    </source>
</evidence>
<dbReference type="SUPFAM" id="SSF52467">
    <property type="entry name" value="DHS-like NAD/FAD-binding domain"/>
    <property type="match status" value="1"/>
</dbReference>
<protein>
    <recommendedName>
        <fullName evidence="3">Pyruvate oxidase</fullName>
        <ecNumber evidence="3">1.2.3.3</ecNumber>
    </recommendedName>
</protein>
<dbReference type="PANTHER" id="PTHR42981:SF2">
    <property type="entry name" value="PYRUVATE DEHYDROGENASE [UBIQUINONE]"/>
    <property type="match status" value="1"/>
</dbReference>
<dbReference type="NCBIfam" id="TIGR02720">
    <property type="entry name" value="pyruv_oxi_spxB"/>
    <property type="match status" value="1"/>
</dbReference>
<sequence length="597" mass="65874">MVETIKAGVAAVKVLENWGVKDIYGLPGGSINSLMDALLEEKERIRFVQVRHEEVGAMAASMHAKFTGHIGVAFGSAGPGGTHLMNGLYDAKEDHVPLLAIIGQFGTTGMNMDTFQEMNEDPIYADVSVYHRVVMTAQSLPHIIDEAIRQAYSKKGVAVVQLPVDLGWQEIEKDSWFDASQAYIQPEFAEPKQEALDHAMQILQKAERPVIFSGIGMRGAGSELMALSRKIKAPIMVSALAIDIVDDDFEAFLGSPTRVSRKPANDAIANADTVLMLGTNQPFIDVTNMFEHVKHVIQVDIDPAKLGKRQRTELSILADAKKVVKALSQQMKEKEETPWWRANVKNIVNWKNYTQALEEDKENPLNLYQVYHAINKVAKNDALFSTDVGDVTMTSVRHLHMGKGQLWRTSGLFATMGVGLPGAISAKLDFPERQVWSLSGDGAFSMVMQDLATQAQEKLPIINVVFSNQQFGFIKDEQETTNKGYLGVEFTGIDFAKVAEAMGVHGFTVSKVEELDDVFAQAMKLVESGLPVLIDAKITGESPIPVERLQLDPKQYSQETIDAFKERFHAEKLQPFAVYMEEEGLTEAGKATDLGGF</sequence>
<evidence type="ECO:0000256" key="1">
    <source>
        <dbReference type="ARBA" id="ARBA00007812"/>
    </source>
</evidence>
<dbReference type="OrthoDB" id="4494979at2"/>
<evidence type="ECO:0000259" key="7">
    <source>
        <dbReference type="Pfam" id="PF02776"/>
    </source>
</evidence>
<evidence type="ECO:0000256" key="3">
    <source>
        <dbReference type="NCBIfam" id="TIGR02720"/>
    </source>
</evidence>
<dbReference type="InterPro" id="IPR014092">
    <property type="entry name" value="Pyruvate_oxidase"/>
</dbReference>
<reference evidence="8 9" key="1">
    <citation type="submission" date="2016-10" db="EMBL/GenBank/DDBJ databases">
        <authorList>
            <person name="de Groot N.N."/>
        </authorList>
    </citation>
    <scope>NUCLEOTIDE SEQUENCE [LARGE SCALE GENOMIC DNA]</scope>
    <source>
        <strain evidence="8 9">M79</strain>
    </source>
</reference>
<name>A0A1I4ETG5_9LACT</name>
<dbReference type="EMBL" id="FOTJ01000001">
    <property type="protein sequence ID" value="SFL07796.1"/>
    <property type="molecule type" value="Genomic_DNA"/>
</dbReference>
<gene>
    <name evidence="8" type="ORF">SAMN05216438_101124</name>
</gene>
<evidence type="ECO:0000313" key="9">
    <source>
        <dbReference type="Proteomes" id="UP000181969"/>
    </source>
</evidence>
<dbReference type="InterPro" id="IPR029035">
    <property type="entry name" value="DHS-like_NAD/FAD-binding_dom"/>
</dbReference>
<dbReference type="RefSeq" id="WP_004257369.1">
    <property type="nucleotide sequence ID" value="NZ_AP027239.1"/>
</dbReference>
<accession>A0A1I4ETG5</accession>
<evidence type="ECO:0000313" key="8">
    <source>
        <dbReference type="EMBL" id="SFL07796.1"/>
    </source>
</evidence>
<feature type="domain" description="Thiamine pyrophosphate enzyme TPP-binding" evidence="6">
    <location>
        <begin position="387"/>
        <end position="535"/>
    </location>
</feature>
<keyword evidence="8" id="KW-0670">Pyruvate</keyword>
<dbReference type="AlphaFoldDB" id="A0A1I4ETG5"/>
<dbReference type="InterPro" id="IPR012000">
    <property type="entry name" value="Thiamin_PyroP_enz_cen_dom"/>
</dbReference>
<dbReference type="GO" id="GO:0047112">
    <property type="term" value="F:pyruvate oxidase activity"/>
    <property type="evidence" value="ECO:0007669"/>
    <property type="project" value="UniProtKB-UniRule"/>
</dbReference>
<dbReference type="Gene3D" id="3.40.50.970">
    <property type="match status" value="2"/>
</dbReference>
<evidence type="ECO:0000259" key="5">
    <source>
        <dbReference type="Pfam" id="PF00205"/>
    </source>
</evidence>
<dbReference type="Proteomes" id="UP000181969">
    <property type="component" value="Unassembled WGS sequence"/>
</dbReference>
<dbReference type="Gene3D" id="3.40.50.1220">
    <property type="entry name" value="TPP-binding domain"/>
    <property type="match status" value="1"/>
</dbReference>
<dbReference type="InterPro" id="IPR047210">
    <property type="entry name" value="TPP_PYR_POXB-like"/>
</dbReference>
<dbReference type="OMA" id="ANWYARH"/>
<dbReference type="InterPro" id="IPR047212">
    <property type="entry name" value="TPP_POXB-like"/>
</dbReference>
<dbReference type="Pfam" id="PF02775">
    <property type="entry name" value="TPP_enzyme_C"/>
    <property type="match status" value="1"/>
</dbReference>
<dbReference type="InterPro" id="IPR029061">
    <property type="entry name" value="THDP-binding"/>
</dbReference>
<evidence type="ECO:0000256" key="2">
    <source>
        <dbReference type="ARBA" id="ARBA00023052"/>
    </source>
</evidence>
<dbReference type="InterPro" id="IPR000399">
    <property type="entry name" value="TPP-bd_CS"/>
</dbReference>
<dbReference type="SUPFAM" id="SSF52518">
    <property type="entry name" value="Thiamin diphosphate-binding fold (THDP-binding)"/>
    <property type="match status" value="2"/>
</dbReference>
<dbReference type="CDD" id="cd07039">
    <property type="entry name" value="TPP_PYR_POX"/>
    <property type="match status" value="1"/>
</dbReference>
<proteinExistence type="inferred from homology"/>
<dbReference type="GO" id="GO:0000287">
    <property type="term" value="F:magnesium ion binding"/>
    <property type="evidence" value="ECO:0007669"/>
    <property type="project" value="InterPro"/>
</dbReference>
<feature type="domain" description="Thiamine pyrophosphate enzyme central" evidence="5">
    <location>
        <begin position="196"/>
        <end position="327"/>
    </location>
</feature>
<dbReference type="InterPro" id="IPR012001">
    <property type="entry name" value="Thiamin_PyroP_enz_TPP-bd_dom"/>
</dbReference>
<dbReference type="PANTHER" id="PTHR42981">
    <property type="entry name" value="PYRUVATE DEHYDROGENASE [UBIQUINONE]"/>
    <property type="match status" value="1"/>
</dbReference>
<dbReference type="GO" id="GO:0030976">
    <property type="term" value="F:thiamine pyrophosphate binding"/>
    <property type="evidence" value="ECO:0007669"/>
    <property type="project" value="InterPro"/>
</dbReference>
<dbReference type="PROSITE" id="PS00187">
    <property type="entry name" value="TPP_ENZYMES"/>
    <property type="match status" value="1"/>
</dbReference>
<comment type="similarity">
    <text evidence="1 4">Belongs to the TPP enzyme family.</text>
</comment>
<evidence type="ECO:0000259" key="6">
    <source>
        <dbReference type="Pfam" id="PF02775"/>
    </source>
</evidence>
<organism evidence="8 9">
    <name type="scientific">Lactococcus garvieae</name>
    <dbReference type="NCBI Taxonomy" id="1363"/>
    <lineage>
        <taxon>Bacteria</taxon>
        <taxon>Bacillati</taxon>
        <taxon>Bacillota</taxon>
        <taxon>Bacilli</taxon>
        <taxon>Lactobacillales</taxon>
        <taxon>Streptococcaceae</taxon>
        <taxon>Lactococcus</taxon>
    </lineage>
</organism>
<dbReference type="Gene3D" id="1.10.10.940">
    <property type="match status" value="1"/>
</dbReference>
<dbReference type="CDD" id="cd02014">
    <property type="entry name" value="TPP_POX"/>
    <property type="match status" value="1"/>
</dbReference>
<feature type="domain" description="Thiamine pyrophosphate enzyme N-terminal TPP-binding" evidence="7">
    <location>
        <begin position="7"/>
        <end position="119"/>
    </location>
</feature>
<keyword evidence="2 4" id="KW-0786">Thiamine pyrophosphate</keyword>